<dbReference type="Gene3D" id="3.40.50.150">
    <property type="entry name" value="Vaccinia Virus protein VP39"/>
    <property type="match status" value="1"/>
</dbReference>
<dbReference type="InterPro" id="IPR029063">
    <property type="entry name" value="SAM-dependent_MTases_sf"/>
</dbReference>
<dbReference type="InterPro" id="IPR006764">
    <property type="entry name" value="SAM_dep_MeTrfase_SAV2177_type"/>
</dbReference>
<dbReference type="AlphaFoldDB" id="A0A4R4QK59"/>
<organism evidence="2 3">
    <name type="scientific">Kribbella albertanoniae</name>
    <dbReference type="NCBI Taxonomy" id="1266829"/>
    <lineage>
        <taxon>Bacteria</taxon>
        <taxon>Bacillati</taxon>
        <taxon>Actinomycetota</taxon>
        <taxon>Actinomycetes</taxon>
        <taxon>Propionibacteriales</taxon>
        <taxon>Kribbellaceae</taxon>
        <taxon>Kribbella</taxon>
    </lineage>
</organism>
<protein>
    <submittedName>
        <fullName evidence="2">Uncharacterized protein</fullName>
    </submittedName>
</protein>
<keyword evidence="3" id="KW-1185">Reference proteome</keyword>
<dbReference type="Pfam" id="PF04672">
    <property type="entry name" value="Methyltransf_19"/>
    <property type="match status" value="1"/>
</dbReference>
<sequence length="158" mass="17099">MDLVDAERDRGRVEGIEVTNQRVGVGVGQAVAEAGVRPLPGTFGADRVAAKHLADRGAGRGHKRGELRRGSHVCNPRDGSEAARCTDALEKRFHESWSTLTFRTPAEITSLLPGLELVGSGLVPLYQWHAPDSDEVFEDTDRHADASYILYAAGARKP</sequence>
<feature type="region of interest" description="Disordered" evidence="1">
    <location>
        <begin position="55"/>
        <end position="80"/>
    </location>
</feature>
<evidence type="ECO:0000256" key="1">
    <source>
        <dbReference type="SAM" id="MobiDB-lite"/>
    </source>
</evidence>
<comment type="caution">
    <text evidence="2">The sequence shown here is derived from an EMBL/GenBank/DDBJ whole genome shotgun (WGS) entry which is preliminary data.</text>
</comment>
<accession>A0A4R4QK59</accession>
<name>A0A4R4QK59_9ACTN</name>
<proteinExistence type="predicted"/>
<evidence type="ECO:0000313" key="3">
    <source>
        <dbReference type="Proteomes" id="UP000295075"/>
    </source>
</evidence>
<reference evidence="2 3" key="1">
    <citation type="submission" date="2019-03" db="EMBL/GenBank/DDBJ databases">
        <title>Draft genome sequences of novel Actinobacteria.</title>
        <authorList>
            <person name="Sahin N."/>
            <person name="Ay H."/>
            <person name="Saygin H."/>
        </authorList>
    </citation>
    <scope>NUCLEOTIDE SEQUENCE [LARGE SCALE GENOMIC DNA]</scope>
    <source>
        <strain evidence="2 3">JCM 30547</strain>
    </source>
</reference>
<evidence type="ECO:0000313" key="2">
    <source>
        <dbReference type="EMBL" id="TDC35789.1"/>
    </source>
</evidence>
<dbReference type="EMBL" id="SMKA01000001">
    <property type="protein sequence ID" value="TDC35789.1"/>
    <property type="molecule type" value="Genomic_DNA"/>
</dbReference>
<gene>
    <name evidence="2" type="ORF">E1261_00220</name>
</gene>
<dbReference type="Proteomes" id="UP000295075">
    <property type="component" value="Unassembled WGS sequence"/>
</dbReference>